<dbReference type="InterPro" id="IPR002104">
    <property type="entry name" value="Integrase_catalytic"/>
</dbReference>
<gene>
    <name evidence="3" type="ORF">ALC57_01488</name>
</gene>
<dbReference type="Pfam" id="PF00589">
    <property type="entry name" value="Phage_integrase"/>
    <property type="match status" value="1"/>
</dbReference>
<dbReference type="Proteomes" id="UP000078492">
    <property type="component" value="Unassembled WGS sequence"/>
</dbReference>
<dbReference type="STRING" id="471704.A0A151JQ47"/>
<dbReference type="AlphaFoldDB" id="A0A151JQ47"/>
<dbReference type="InterPro" id="IPR011010">
    <property type="entry name" value="DNA_brk_join_enz"/>
</dbReference>
<proteinExistence type="predicted"/>
<accession>A0A151JQ47</accession>
<dbReference type="GO" id="GO:0006310">
    <property type="term" value="P:DNA recombination"/>
    <property type="evidence" value="ECO:0007669"/>
    <property type="project" value="UniProtKB-KW"/>
</dbReference>
<dbReference type="SUPFAM" id="SSF56349">
    <property type="entry name" value="DNA breaking-rejoining enzymes"/>
    <property type="match status" value="1"/>
</dbReference>
<dbReference type="Gene3D" id="1.10.443.10">
    <property type="entry name" value="Intergrase catalytic core"/>
    <property type="match status" value="1"/>
</dbReference>
<dbReference type="PANTHER" id="PTHR35617">
    <property type="entry name" value="PHAGE_INTEGRASE DOMAIN-CONTAINING PROTEIN"/>
    <property type="match status" value="1"/>
</dbReference>
<feature type="domain" description="Tyr recombinase" evidence="2">
    <location>
        <begin position="220"/>
        <end position="425"/>
    </location>
</feature>
<dbReference type="PROSITE" id="PS51898">
    <property type="entry name" value="TYR_RECOMBINASE"/>
    <property type="match status" value="1"/>
</dbReference>
<dbReference type="InterPro" id="IPR043502">
    <property type="entry name" value="DNA/RNA_pol_sf"/>
</dbReference>
<evidence type="ECO:0000313" key="3">
    <source>
        <dbReference type="EMBL" id="KYN29087.1"/>
    </source>
</evidence>
<evidence type="ECO:0000259" key="2">
    <source>
        <dbReference type="PROSITE" id="PS51898"/>
    </source>
</evidence>
<dbReference type="PANTHER" id="PTHR35617:SF3">
    <property type="entry name" value="CORE-BINDING (CB) DOMAIN-CONTAINING PROTEIN"/>
    <property type="match status" value="1"/>
</dbReference>
<dbReference type="CDD" id="cd00397">
    <property type="entry name" value="DNA_BRE_C"/>
    <property type="match status" value="1"/>
</dbReference>
<sequence length="426" mass="47928">MGASVEECRANIRTTINLLQSLGFIINFSKSHLIPSSRCKYLGFTFDSIEQSISIPPSRRKKLWHLTENLAQKSTCAIREFASLIGSLVSVCPAIQYGLLYTKALEREKFLALVNNNEDYSKFMRLPSHLQADFSWWTSILNDTNQSNGIRSGKFVREIFSDASLNGWGASCGELRTHGWWSKSDLALHINALELKAALDHPMVRRFCKGVAVLKPPRSRYDYIWDPAPVIAKLALMYPYDSLSLAFITKKLVFLLALGSGQRAQTFAAIRLSQTSLNEKLIIRIPDRIKTSALGRYQPLLCFSRFASHANLCIVHLFEHYLDRTKELRPPTCDFVFISLSKPFKAVTSQTISRWIKQTLKECGVNTAIFSAHSTRHASTSCAAKKGVSLDLIKRAAGWTGESQVFTNFYNRPIISSEDFGNSVLI</sequence>
<name>A0A151JQ47_9HYME</name>
<organism evidence="3 4">
    <name type="scientific">Trachymyrmex cornetzi</name>
    <dbReference type="NCBI Taxonomy" id="471704"/>
    <lineage>
        <taxon>Eukaryota</taxon>
        <taxon>Metazoa</taxon>
        <taxon>Ecdysozoa</taxon>
        <taxon>Arthropoda</taxon>
        <taxon>Hexapoda</taxon>
        <taxon>Insecta</taxon>
        <taxon>Pterygota</taxon>
        <taxon>Neoptera</taxon>
        <taxon>Endopterygota</taxon>
        <taxon>Hymenoptera</taxon>
        <taxon>Apocrita</taxon>
        <taxon>Aculeata</taxon>
        <taxon>Formicoidea</taxon>
        <taxon>Formicidae</taxon>
        <taxon>Myrmicinae</taxon>
        <taxon>Trachymyrmex</taxon>
    </lineage>
</organism>
<evidence type="ECO:0000313" key="4">
    <source>
        <dbReference type="Proteomes" id="UP000078492"/>
    </source>
</evidence>
<dbReference type="InterPro" id="IPR013762">
    <property type="entry name" value="Integrase-like_cat_sf"/>
</dbReference>
<dbReference type="GO" id="GO:0015074">
    <property type="term" value="P:DNA integration"/>
    <property type="evidence" value="ECO:0007669"/>
    <property type="project" value="InterPro"/>
</dbReference>
<keyword evidence="1" id="KW-0233">DNA recombination</keyword>
<keyword evidence="4" id="KW-1185">Reference proteome</keyword>
<dbReference type="EMBL" id="KQ978710">
    <property type="protein sequence ID" value="KYN29087.1"/>
    <property type="molecule type" value="Genomic_DNA"/>
</dbReference>
<reference evidence="3 4" key="1">
    <citation type="submission" date="2015-09" db="EMBL/GenBank/DDBJ databases">
        <title>Trachymyrmex cornetzi WGS genome.</title>
        <authorList>
            <person name="Nygaard S."/>
            <person name="Hu H."/>
            <person name="Boomsma J."/>
            <person name="Zhang G."/>
        </authorList>
    </citation>
    <scope>NUCLEOTIDE SEQUENCE [LARGE SCALE GENOMIC DNA]</scope>
    <source>
        <strain evidence="3">Tcor2-1</strain>
        <tissue evidence="3">Whole body</tissue>
    </source>
</reference>
<protein>
    <recommendedName>
        <fullName evidence="2">Tyr recombinase domain-containing protein</fullName>
    </recommendedName>
</protein>
<dbReference type="SUPFAM" id="SSF56672">
    <property type="entry name" value="DNA/RNA polymerases"/>
    <property type="match status" value="1"/>
</dbReference>
<dbReference type="CDD" id="cd09275">
    <property type="entry name" value="RNase_HI_RT_DIRS1"/>
    <property type="match status" value="1"/>
</dbReference>
<evidence type="ECO:0000256" key="1">
    <source>
        <dbReference type="ARBA" id="ARBA00023172"/>
    </source>
</evidence>
<dbReference type="GO" id="GO:0003677">
    <property type="term" value="F:DNA binding"/>
    <property type="evidence" value="ECO:0007669"/>
    <property type="project" value="InterPro"/>
</dbReference>
<dbReference type="GO" id="GO:0071897">
    <property type="term" value="P:DNA biosynthetic process"/>
    <property type="evidence" value="ECO:0007669"/>
    <property type="project" value="UniProtKB-ARBA"/>
</dbReference>